<evidence type="ECO:0000256" key="8">
    <source>
        <dbReference type="SAM" id="SignalP"/>
    </source>
</evidence>
<keyword evidence="2 6" id="KW-0645">Protease</keyword>
<evidence type="ECO:0000313" key="12">
    <source>
        <dbReference type="Proteomes" id="UP000237481"/>
    </source>
</evidence>
<protein>
    <submittedName>
        <fullName evidence="11">Cuticle-degrading protease</fullName>
    </submittedName>
</protein>
<dbReference type="SUPFAM" id="SSF54897">
    <property type="entry name" value="Protease propeptides/inhibitors"/>
    <property type="match status" value="1"/>
</dbReference>
<dbReference type="FunFam" id="3.40.50.200:FF:000014">
    <property type="entry name" value="Proteinase K"/>
    <property type="match status" value="1"/>
</dbReference>
<dbReference type="PANTHER" id="PTHR43806:SF58">
    <property type="entry name" value="ALKALINE PROTEASE 1-RELATED"/>
    <property type="match status" value="1"/>
</dbReference>
<feature type="active site" description="Charge relay system" evidence="6">
    <location>
        <position position="186"/>
    </location>
</feature>
<dbReference type="InterPro" id="IPR010259">
    <property type="entry name" value="S8pro/Inhibitor_I9"/>
</dbReference>
<evidence type="ECO:0000256" key="6">
    <source>
        <dbReference type="PROSITE-ProRule" id="PRU01240"/>
    </source>
</evidence>
<feature type="domain" description="Inhibitor I9" evidence="10">
    <location>
        <begin position="38"/>
        <end position="103"/>
    </location>
</feature>
<gene>
    <name evidence="11" type="ORF">TPAR_00034</name>
</gene>
<dbReference type="SUPFAM" id="SSF52743">
    <property type="entry name" value="Subtilisin-like"/>
    <property type="match status" value="1"/>
</dbReference>
<dbReference type="Pfam" id="PF05922">
    <property type="entry name" value="Inhibitor_I9"/>
    <property type="match status" value="1"/>
</dbReference>
<dbReference type="InterPro" id="IPR037045">
    <property type="entry name" value="S8pro/Inhibitor_I9_sf"/>
</dbReference>
<dbReference type="AlphaFoldDB" id="A0A2S4LBE9"/>
<evidence type="ECO:0000259" key="10">
    <source>
        <dbReference type="Pfam" id="PF05922"/>
    </source>
</evidence>
<feature type="domain" description="Peptidase S8/S53" evidence="9">
    <location>
        <begin position="136"/>
        <end position="355"/>
    </location>
</feature>
<evidence type="ECO:0000256" key="1">
    <source>
        <dbReference type="ARBA" id="ARBA00011073"/>
    </source>
</evidence>
<feature type="signal peptide" evidence="8">
    <location>
        <begin position="1"/>
        <end position="15"/>
    </location>
</feature>
<dbReference type="InterPro" id="IPR015500">
    <property type="entry name" value="Peptidase_S8_subtilisin-rel"/>
</dbReference>
<organism evidence="11 12">
    <name type="scientific">Tolypocladium paradoxum</name>
    <dbReference type="NCBI Taxonomy" id="94208"/>
    <lineage>
        <taxon>Eukaryota</taxon>
        <taxon>Fungi</taxon>
        <taxon>Dikarya</taxon>
        <taxon>Ascomycota</taxon>
        <taxon>Pezizomycotina</taxon>
        <taxon>Sordariomycetes</taxon>
        <taxon>Hypocreomycetidae</taxon>
        <taxon>Hypocreales</taxon>
        <taxon>Ophiocordycipitaceae</taxon>
        <taxon>Tolypocladium</taxon>
    </lineage>
</organism>
<evidence type="ECO:0000256" key="5">
    <source>
        <dbReference type="ARBA" id="ARBA00022825"/>
    </source>
</evidence>
<proteinExistence type="inferred from homology"/>
<comment type="caution">
    <text evidence="11">The sequence shown here is derived from an EMBL/GenBank/DDBJ whole genome shotgun (WGS) entry which is preliminary data.</text>
</comment>
<evidence type="ECO:0000259" key="9">
    <source>
        <dbReference type="Pfam" id="PF00082"/>
    </source>
</evidence>
<keyword evidence="3 8" id="KW-0732">Signal</keyword>
<dbReference type="InterPro" id="IPR023828">
    <property type="entry name" value="Peptidase_S8_Ser-AS"/>
</dbReference>
<dbReference type="GO" id="GO:0005576">
    <property type="term" value="C:extracellular region"/>
    <property type="evidence" value="ECO:0007669"/>
    <property type="project" value="UniProtKB-ARBA"/>
</dbReference>
<dbReference type="Gene3D" id="3.40.50.200">
    <property type="entry name" value="Peptidase S8/S53 domain"/>
    <property type="match status" value="1"/>
</dbReference>
<feature type="chain" id="PRO_5015758957" evidence="8">
    <location>
        <begin position="16"/>
        <end position="394"/>
    </location>
</feature>
<dbReference type="InterPro" id="IPR050131">
    <property type="entry name" value="Peptidase_S8_subtilisin-like"/>
</dbReference>
<evidence type="ECO:0000256" key="3">
    <source>
        <dbReference type="ARBA" id="ARBA00022729"/>
    </source>
</evidence>
<dbReference type="EMBL" id="PKSG01000003">
    <property type="protein sequence ID" value="POR39763.1"/>
    <property type="molecule type" value="Genomic_DNA"/>
</dbReference>
<dbReference type="PROSITE" id="PS00137">
    <property type="entry name" value="SUBTILASE_HIS"/>
    <property type="match status" value="1"/>
</dbReference>
<dbReference type="InterPro" id="IPR023827">
    <property type="entry name" value="Peptidase_S8_Asp-AS"/>
</dbReference>
<dbReference type="Proteomes" id="UP000237481">
    <property type="component" value="Unassembled WGS sequence"/>
</dbReference>
<evidence type="ECO:0000256" key="2">
    <source>
        <dbReference type="ARBA" id="ARBA00022670"/>
    </source>
</evidence>
<dbReference type="PANTHER" id="PTHR43806">
    <property type="entry name" value="PEPTIDASE S8"/>
    <property type="match status" value="1"/>
</dbReference>
<reference evidence="11 12" key="1">
    <citation type="submission" date="2018-01" db="EMBL/GenBank/DDBJ databases">
        <title>Harnessing the power of phylogenomics to disentangle the directionality and signatures of interkingdom host jumping in the parasitic fungal genus Tolypocladium.</title>
        <authorList>
            <person name="Quandt C.A."/>
            <person name="Patterson W."/>
            <person name="Spatafora J.W."/>
        </authorList>
    </citation>
    <scope>NUCLEOTIDE SEQUENCE [LARGE SCALE GENOMIC DNA]</scope>
    <source>
        <strain evidence="11 12">NRBC 100945</strain>
    </source>
</reference>
<feature type="active site" description="Charge relay system" evidence="6">
    <location>
        <position position="143"/>
    </location>
</feature>
<dbReference type="InterPro" id="IPR000209">
    <property type="entry name" value="Peptidase_S8/S53_dom"/>
</dbReference>
<evidence type="ECO:0000313" key="11">
    <source>
        <dbReference type="EMBL" id="POR39763.1"/>
    </source>
</evidence>
<evidence type="ECO:0000256" key="7">
    <source>
        <dbReference type="RuleBase" id="RU003355"/>
    </source>
</evidence>
<keyword evidence="4 6" id="KW-0378">Hydrolase</keyword>
<dbReference type="GO" id="GO:0006508">
    <property type="term" value="P:proteolysis"/>
    <property type="evidence" value="ECO:0007669"/>
    <property type="project" value="UniProtKB-KW"/>
</dbReference>
<dbReference type="PROSITE" id="PS00136">
    <property type="entry name" value="SUBTILASE_ASP"/>
    <property type="match status" value="1"/>
</dbReference>
<dbReference type="Pfam" id="PF00082">
    <property type="entry name" value="Peptidase_S8"/>
    <property type="match status" value="1"/>
</dbReference>
<comment type="similarity">
    <text evidence="1 6 7">Belongs to the peptidase S8 family.</text>
</comment>
<dbReference type="PROSITE" id="PS51892">
    <property type="entry name" value="SUBTILASE"/>
    <property type="match status" value="1"/>
</dbReference>
<dbReference type="OrthoDB" id="206201at2759"/>
<dbReference type="CDD" id="cd04077">
    <property type="entry name" value="Peptidases_S8_PCSK9_ProteinaseK_like"/>
    <property type="match status" value="1"/>
</dbReference>
<name>A0A2S4LBE9_9HYPO</name>
<dbReference type="PROSITE" id="PS00138">
    <property type="entry name" value="SUBTILASE_SER"/>
    <property type="match status" value="1"/>
</dbReference>
<dbReference type="GO" id="GO:0004252">
    <property type="term" value="F:serine-type endopeptidase activity"/>
    <property type="evidence" value="ECO:0007669"/>
    <property type="project" value="UniProtKB-UniRule"/>
</dbReference>
<dbReference type="InterPro" id="IPR034193">
    <property type="entry name" value="PCSK9_ProteinaseK-like"/>
</dbReference>
<accession>A0A2S4LBE9</accession>
<evidence type="ECO:0000256" key="4">
    <source>
        <dbReference type="ARBA" id="ARBA00022801"/>
    </source>
</evidence>
<dbReference type="PRINTS" id="PR00723">
    <property type="entry name" value="SUBTILISIN"/>
</dbReference>
<dbReference type="Gene3D" id="3.30.70.80">
    <property type="entry name" value="Peptidase S8 propeptide/proteinase inhibitor I9"/>
    <property type="match status" value="1"/>
</dbReference>
<feature type="active site" description="Charge relay system" evidence="6">
    <location>
        <position position="341"/>
    </location>
</feature>
<keyword evidence="12" id="KW-1185">Reference proteome</keyword>
<dbReference type="InterPro" id="IPR022398">
    <property type="entry name" value="Peptidase_S8_His-AS"/>
</dbReference>
<keyword evidence="5 6" id="KW-0720">Serine protease</keyword>
<dbReference type="STRING" id="94208.A0A2S4LBE9"/>
<dbReference type="InterPro" id="IPR036852">
    <property type="entry name" value="Peptidase_S8/S53_dom_sf"/>
</dbReference>
<sequence length="394" mass="40618">MRAATLLALLPLAIAAPAKRASPAPVIVPRNAQLVEGKYIVKMKDQVKSESMHAAIEDIAANADYTYSHSFNGFAASLSDEELKNLRDNPDVDYIEQDVIVTISATQEGADWGLARLSNQKPGSSTYTYDDSAGQGTCAYVIDTGVDATHPTPRGLLRLTASQDFEGRAKFLANFVDKDNTDANGHGTHVSGTIGSKTYGVAKKTTIFGVKVLNAKGSGTGSGIIAAMEFVAKDAPGQNCPKGIVVNMSLGGGKSNAINHAAANVVKAGLFLAVAAGNDGKDAAGYSPASEPTACTVGATQKDDSLASYSNIGSLVKVLAPGTDITSTFPNGKTRSATGTSMASPHVAGLAAYFLGMGQSTKGLCEYLAKNALKDVISGVPKGTANLLINNAKK</sequence>